<proteinExistence type="predicted"/>
<dbReference type="EMBL" id="CP017637">
    <property type="protein sequence ID" value="APG09721.1"/>
    <property type="molecule type" value="Genomic_DNA"/>
</dbReference>
<dbReference type="Pfam" id="PF13591">
    <property type="entry name" value="MerR_2"/>
    <property type="match status" value="1"/>
</dbReference>
<name>A0A1L3F8U5_BRAJP</name>
<dbReference type="AlphaFoldDB" id="A0A1L3F8U5"/>
<organism evidence="1 2">
    <name type="scientific">Bradyrhizobium japonicum</name>
    <dbReference type="NCBI Taxonomy" id="375"/>
    <lineage>
        <taxon>Bacteria</taxon>
        <taxon>Pseudomonadati</taxon>
        <taxon>Pseudomonadota</taxon>
        <taxon>Alphaproteobacteria</taxon>
        <taxon>Hyphomicrobiales</taxon>
        <taxon>Nitrobacteraceae</taxon>
        <taxon>Bradyrhizobium</taxon>
    </lineage>
</organism>
<sequence length="92" mass="10493">MQLQEFADQSHLDSSTIEAWVDAEWLVAHRPGHQFSEQDLARAHLIQDLKGDLGVNDEGIALVLYLLDQLYGLRCLLRDIQAMRTTTSERTN</sequence>
<accession>A0A1L3F8U5</accession>
<gene>
    <name evidence="1" type="ORF">BKD09_15385</name>
</gene>
<dbReference type="RefSeq" id="WP_063693778.1">
    <property type="nucleotide sequence ID" value="NZ_CP017637.1"/>
</dbReference>
<evidence type="ECO:0008006" key="3">
    <source>
        <dbReference type="Google" id="ProtNLM"/>
    </source>
</evidence>
<dbReference type="Proteomes" id="UP000181962">
    <property type="component" value="Chromosome"/>
</dbReference>
<protein>
    <recommendedName>
        <fullName evidence="3">MerR family transcriptional regulator</fullName>
    </recommendedName>
</protein>
<evidence type="ECO:0000313" key="2">
    <source>
        <dbReference type="Proteomes" id="UP000181962"/>
    </source>
</evidence>
<dbReference type="OrthoDB" id="9800876at2"/>
<evidence type="ECO:0000313" key="1">
    <source>
        <dbReference type="EMBL" id="APG09721.1"/>
    </source>
</evidence>
<reference evidence="1 2" key="1">
    <citation type="submission" date="2016-11" db="EMBL/GenBank/DDBJ databases">
        <title>Complete Genome Sequence of Bradyrhizobium sp. strain J5, an isolated from soybean nodule in Hokkaido.</title>
        <authorList>
            <person name="Kanehara K."/>
        </authorList>
    </citation>
    <scope>NUCLEOTIDE SEQUENCE [LARGE SCALE GENOMIC DNA]</scope>
    <source>
        <strain evidence="1 2">J5</strain>
    </source>
</reference>
<dbReference type="Gene3D" id="1.10.1660.10">
    <property type="match status" value="1"/>
</dbReference>